<dbReference type="EMBL" id="CP002160">
    <property type="protein sequence ID" value="ADL53204.1"/>
    <property type="molecule type" value="Genomic_DNA"/>
</dbReference>
<dbReference type="AlphaFoldDB" id="D9SVZ3"/>
<protein>
    <submittedName>
        <fullName evidence="2">Tail Collar domain protein</fullName>
    </submittedName>
</protein>
<organism evidence="2 3">
    <name type="scientific">Clostridium cellulovorans (strain ATCC 35296 / DSM 3052 / OCM 3 / 743B)</name>
    <dbReference type="NCBI Taxonomy" id="573061"/>
    <lineage>
        <taxon>Bacteria</taxon>
        <taxon>Bacillati</taxon>
        <taxon>Bacillota</taxon>
        <taxon>Clostridia</taxon>
        <taxon>Eubacteriales</taxon>
        <taxon>Clostridiaceae</taxon>
        <taxon>Clostridium</taxon>
    </lineage>
</organism>
<evidence type="ECO:0000259" key="1">
    <source>
        <dbReference type="Pfam" id="PF07484"/>
    </source>
</evidence>
<proteinExistence type="predicted"/>
<reference evidence="2 3" key="1">
    <citation type="submission" date="2010-08" db="EMBL/GenBank/DDBJ databases">
        <title>Complete sequence of Clostridium cellulovorans 743B.</title>
        <authorList>
            <consortium name="US DOE Joint Genome Institute"/>
            <person name="Lucas S."/>
            <person name="Copeland A."/>
            <person name="Lapidus A."/>
            <person name="Cheng J.-F."/>
            <person name="Bruce D."/>
            <person name="Goodwin L."/>
            <person name="Pitluck S."/>
            <person name="Chertkov O."/>
            <person name="Detter J.C."/>
            <person name="Han C."/>
            <person name="Tapia R."/>
            <person name="Land M."/>
            <person name="Hauser L."/>
            <person name="Chang Y.-J."/>
            <person name="Jeffries C."/>
            <person name="Kyrpides N."/>
            <person name="Ivanova N."/>
            <person name="Mikhailova N."/>
            <person name="Hemme C.L."/>
            <person name="Woyke T."/>
        </authorList>
    </citation>
    <scope>NUCLEOTIDE SEQUENCE [LARGE SCALE GENOMIC DNA]</scope>
    <source>
        <strain evidence="3">ATCC 35296 / DSM 3052 / OCM 3 / 743B</strain>
    </source>
</reference>
<dbReference type="InterPro" id="IPR037053">
    <property type="entry name" value="Phage_tail_collar_dom_sf"/>
</dbReference>
<dbReference type="KEGG" id="ccb:Clocel_3528"/>
<dbReference type="Proteomes" id="UP000002730">
    <property type="component" value="Chromosome"/>
</dbReference>
<name>D9SVZ3_CLOC7</name>
<accession>D9SVZ3</accession>
<dbReference type="eggNOG" id="COG4675">
    <property type="taxonomic scope" value="Bacteria"/>
</dbReference>
<feature type="domain" description="Phage tail collar" evidence="1">
    <location>
        <begin position="62"/>
        <end position="119"/>
    </location>
</feature>
<dbReference type="HOGENOM" id="CLU_2011258_0_0_9"/>
<dbReference type="InterPro" id="IPR011083">
    <property type="entry name" value="Phage_tail_collar_dom"/>
</dbReference>
<dbReference type="SUPFAM" id="SSF88874">
    <property type="entry name" value="Receptor-binding domain of short tail fibre protein gp12"/>
    <property type="match status" value="1"/>
</dbReference>
<dbReference type="STRING" id="573061.Clocel_3528"/>
<evidence type="ECO:0000313" key="3">
    <source>
        <dbReference type="Proteomes" id="UP000002730"/>
    </source>
</evidence>
<keyword evidence="3" id="KW-1185">Reference proteome</keyword>
<sequence>MDINDLPTHVSKTDIYMAFLNGINTITFEDLPQINEYSSRTDMYLYFMCQEKLNGSSGTFPGKIDMTATTTAPQGWLICDGSAVSRETYANLYTAIGTTYGNGDGTTTFNLPDMRGRVPIGSG</sequence>
<evidence type="ECO:0000313" key="2">
    <source>
        <dbReference type="EMBL" id="ADL53204.1"/>
    </source>
</evidence>
<gene>
    <name evidence="2" type="ordered locus">Clocel_3528</name>
</gene>
<dbReference type="RefSeq" id="WP_013291864.1">
    <property type="nucleotide sequence ID" value="NC_014393.1"/>
</dbReference>
<dbReference type="Pfam" id="PF07484">
    <property type="entry name" value="Collar"/>
    <property type="match status" value="1"/>
</dbReference>
<dbReference type="Gene3D" id="3.90.1340.10">
    <property type="entry name" value="Phage tail collar domain"/>
    <property type="match status" value="1"/>
</dbReference>